<evidence type="ECO:0000313" key="2">
    <source>
        <dbReference type="EMBL" id="THU58268.1"/>
    </source>
</evidence>
<keyword evidence="3" id="KW-1185">Reference proteome</keyword>
<evidence type="ECO:0000313" key="3">
    <source>
        <dbReference type="Proteomes" id="UP000317650"/>
    </source>
</evidence>
<sequence>MTTTSSASAPPLACAEASPIAASPSSSSASPSSNWTAPPTKVHVLLDLSLPNLKTAMLAEVEVARTASVVELKMEIEDMFSESPDDGGCFISWYSSIRLSPDELSKKRERNTPN</sequence>
<reference evidence="2 3" key="1">
    <citation type="journal article" date="2019" name="Nat. Plants">
        <title>Genome sequencing of Musa balbisiana reveals subgenome evolution and function divergence in polyploid bananas.</title>
        <authorList>
            <person name="Yao X."/>
        </authorList>
    </citation>
    <scope>NUCLEOTIDE SEQUENCE [LARGE SCALE GENOMIC DNA]</scope>
    <source>
        <strain evidence="3">cv. DH-PKW</strain>
        <tissue evidence="2">Leaves</tissue>
    </source>
</reference>
<dbReference type="Proteomes" id="UP000317650">
    <property type="component" value="Chromosome 3"/>
</dbReference>
<organism evidence="2 3">
    <name type="scientific">Musa balbisiana</name>
    <name type="common">Banana</name>
    <dbReference type="NCBI Taxonomy" id="52838"/>
    <lineage>
        <taxon>Eukaryota</taxon>
        <taxon>Viridiplantae</taxon>
        <taxon>Streptophyta</taxon>
        <taxon>Embryophyta</taxon>
        <taxon>Tracheophyta</taxon>
        <taxon>Spermatophyta</taxon>
        <taxon>Magnoliopsida</taxon>
        <taxon>Liliopsida</taxon>
        <taxon>Zingiberales</taxon>
        <taxon>Musaceae</taxon>
        <taxon>Musa</taxon>
    </lineage>
</organism>
<feature type="region of interest" description="Disordered" evidence="1">
    <location>
        <begin position="1"/>
        <end position="36"/>
    </location>
</feature>
<feature type="compositionally biased region" description="Low complexity" evidence="1">
    <location>
        <begin position="11"/>
        <end position="36"/>
    </location>
</feature>
<dbReference type="AlphaFoldDB" id="A0A4S8J9E5"/>
<evidence type="ECO:0000256" key="1">
    <source>
        <dbReference type="SAM" id="MobiDB-lite"/>
    </source>
</evidence>
<comment type="caution">
    <text evidence="2">The sequence shown here is derived from an EMBL/GenBank/DDBJ whole genome shotgun (WGS) entry which is preliminary data.</text>
</comment>
<accession>A0A4S8J9E5</accession>
<proteinExistence type="predicted"/>
<dbReference type="EMBL" id="PYDT01000006">
    <property type="protein sequence ID" value="THU58268.1"/>
    <property type="molecule type" value="Genomic_DNA"/>
</dbReference>
<gene>
    <name evidence="2" type="ORF">C4D60_Mb03t12390</name>
</gene>
<protein>
    <submittedName>
        <fullName evidence="2">Uncharacterized protein</fullName>
    </submittedName>
</protein>
<name>A0A4S8J9E5_MUSBA</name>